<evidence type="ECO:0000256" key="4">
    <source>
        <dbReference type="ARBA" id="ARBA00022833"/>
    </source>
</evidence>
<sequence length="510" mass="56911">MVLETHLYDILSVEPAASTEDIARAYKKQALRCHPDKTNHDPELTEKFKEMTHAYEILREKKSRDVYDAYGLAGVEGNYQEPKSKPPRRSQSTSTSNFYFNPGFPGMGMDMGTSGFSSSTMFTQVFNDINSMFASQFTGVPPNNGAHPANMKKHVEPVGSPLDQEYVRGKDIHHTCNANLADMYFGKTIKLQLPKNSKCKMCKGVGGLNPKTCRQCQGLGTVKTTYFNQTSQYQLIGSCKPCAGTGLFISQHDSCPSCVRGYVTEKKIIKINVLPGSNNGDKIILQGEADEGRNIIPGDVVIHLREIAHPFLVRKFNDLFMEHEIDLRTALLGGEVLINNFVKPDQSLRVFINVHGHQAVNESIDGNIQYGEITGTINSDQPKLVKGFGMPINEMVNGGEYFENLNEVDEYREIAFDLKRYKRGNLFINFKVKLPTIADFANGESDLQQLLNILPSTNPPELPRKNIMETYLSNLPGEATKPVSISSSDSLPMMRSTTLWCGQMLKIRIC</sequence>
<organism evidence="9 10">
    <name type="scientific">Suhomyces tanzawaensis NRRL Y-17324</name>
    <dbReference type="NCBI Taxonomy" id="984487"/>
    <lineage>
        <taxon>Eukaryota</taxon>
        <taxon>Fungi</taxon>
        <taxon>Dikarya</taxon>
        <taxon>Ascomycota</taxon>
        <taxon>Saccharomycotina</taxon>
        <taxon>Pichiomycetes</taxon>
        <taxon>Debaryomycetaceae</taxon>
        <taxon>Suhomyces</taxon>
    </lineage>
</organism>
<dbReference type="InterPro" id="IPR001623">
    <property type="entry name" value="DnaJ_domain"/>
</dbReference>
<dbReference type="PANTHER" id="PTHR43888">
    <property type="entry name" value="DNAJ-LIKE-2, ISOFORM A-RELATED"/>
    <property type="match status" value="1"/>
</dbReference>
<dbReference type="InterPro" id="IPR008971">
    <property type="entry name" value="HSP40/DnaJ_pept-bd"/>
</dbReference>
<dbReference type="Gene3D" id="2.60.260.20">
    <property type="entry name" value="Urease metallochaperone UreE, N-terminal domain"/>
    <property type="match status" value="2"/>
</dbReference>
<dbReference type="Pfam" id="PF00226">
    <property type="entry name" value="DnaJ"/>
    <property type="match status" value="1"/>
</dbReference>
<feature type="zinc finger region" description="CR-type" evidence="5">
    <location>
        <begin position="186"/>
        <end position="267"/>
    </location>
</feature>
<dbReference type="GO" id="GO:0006457">
    <property type="term" value="P:protein folding"/>
    <property type="evidence" value="ECO:0007669"/>
    <property type="project" value="InterPro"/>
</dbReference>
<dbReference type="Gene3D" id="2.10.230.10">
    <property type="entry name" value="Heat shock protein DnaJ, cysteine-rich domain"/>
    <property type="match status" value="1"/>
</dbReference>
<dbReference type="InterPro" id="IPR002939">
    <property type="entry name" value="DnaJ_C"/>
</dbReference>
<dbReference type="GeneID" id="30981072"/>
<dbReference type="Pfam" id="PF01556">
    <property type="entry name" value="DnaJ_C"/>
    <property type="match status" value="1"/>
</dbReference>
<dbReference type="InterPro" id="IPR036869">
    <property type="entry name" value="J_dom_sf"/>
</dbReference>
<dbReference type="SUPFAM" id="SSF46565">
    <property type="entry name" value="Chaperone J-domain"/>
    <property type="match status" value="1"/>
</dbReference>
<dbReference type="PRINTS" id="PR00625">
    <property type="entry name" value="JDOMAIN"/>
</dbReference>
<name>A0A1E4SLP2_9ASCO</name>
<reference evidence="10" key="1">
    <citation type="submission" date="2016-05" db="EMBL/GenBank/DDBJ databases">
        <title>Comparative genomics of biotechnologically important yeasts.</title>
        <authorList>
            <consortium name="DOE Joint Genome Institute"/>
            <person name="Riley R."/>
            <person name="Haridas S."/>
            <person name="Wolfe K.H."/>
            <person name="Lopes M.R."/>
            <person name="Hittinger C.T."/>
            <person name="Goker M."/>
            <person name="Salamov A."/>
            <person name="Wisecaver J."/>
            <person name="Long T.M."/>
            <person name="Aerts A.L."/>
            <person name="Barry K."/>
            <person name="Choi C."/>
            <person name="Clum A."/>
            <person name="Coughlan A.Y."/>
            <person name="Deshpande S."/>
            <person name="Douglass A.P."/>
            <person name="Hanson S.J."/>
            <person name="Klenk H.-P."/>
            <person name="Labutti K."/>
            <person name="Lapidus A."/>
            <person name="Lindquist E."/>
            <person name="Lipzen A."/>
            <person name="Meier-Kolthoff J.P."/>
            <person name="Ohm R.A."/>
            <person name="Otillar R.P."/>
            <person name="Pangilinan J."/>
            <person name="Peng Y."/>
            <person name="Rokas A."/>
            <person name="Rosa C.A."/>
            <person name="Scheuner C."/>
            <person name="Sibirny A.A."/>
            <person name="Slot J.C."/>
            <person name="Stielow J.B."/>
            <person name="Sun H."/>
            <person name="Kurtzman C.P."/>
            <person name="Blackwell M."/>
            <person name="Grigoriev I.V."/>
            <person name="Jeffries T.W."/>
        </authorList>
    </citation>
    <scope>NUCLEOTIDE SEQUENCE [LARGE SCALE GENOMIC DNA]</scope>
    <source>
        <strain evidence="10">NRRL Y-17324</strain>
    </source>
</reference>
<evidence type="ECO:0000313" key="9">
    <source>
        <dbReference type="EMBL" id="ODV80302.1"/>
    </source>
</evidence>
<dbReference type="AlphaFoldDB" id="A0A1E4SLP2"/>
<dbReference type="CDD" id="cd06257">
    <property type="entry name" value="DnaJ"/>
    <property type="match status" value="1"/>
</dbReference>
<dbReference type="InterPro" id="IPR036410">
    <property type="entry name" value="HSP_DnaJ_Cys-rich_dom_sf"/>
</dbReference>
<dbReference type="Gene3D" id="1.10.287.110">
    <property type="entry name" value="DnaJ domain"/>
    <property type="match status" value="1"/>
</dbReference>
<evidence type="ECO:0000256" key="1">
    <source>
        <dbReference type="ARBA" id="ARBA00022723"/>
    </source>
</evidence>
<keyword evidence="10" id="KW-1185">Reference proteome</keyword>
<gene>
    <name evidence="9" type="ORF">CANTADRAFT_232317</name>
</gene>
<dbReference type="SUPFAM" id="SSF49493">
    <property type="entry name" value="HSP40/DnaJ peptide-binding domain"/>
    <property type="match status" value="1"/>
</dbReference>
<dbReference type="InterPro" id="IPR044713">
    <property type="entry name" value="DNJA1/2-like"/>
</dbReference>
<dbReference type="STRING" id="984487.A0A1E4SLP2"/>
<feature type="domain" description="J" evidence="7">
    <location>
        <begin position="6"/>
        <end position="71"/>
    </location>
</feature>
<dbReference type="GO" id="GO:0030544">
    <property type="term" value="F:Hsp70 protein binding"/>
    <property type="evidence" value="ECO:0007669"/>
    <property type="project" value="InterPro"/>
</dbReference>
<dbReference type="SMART" id="SM00271">
    <property type="entry name" value="DnaJ"/>
    <property type="match status" value="1"/>
</dbReference>
<dbReference type="EMBL" id="KV453911">
    <property type="protein sequence ID" value="ODV80302.1"/>
    <property type="molecule type" value="Genomic_DNA"/>
</dbReference>
<feature type="region of interest" description="Disordered" evidence="6">
    <location>
        <begin position="76"/>
        <end position="97"/>
    </location>
</feature>
<protein>
    <submittedName>
        <fullName evidence="9">DnaJ-domain-containing protein</fullName>
    </submittedName>
</protein>
<dbReference type="RefSeq" id="XP_020065424.1">
    <property type="nucleotide sequence ID" value="XM_020206935.1"/>
</dbReference>
<keyword evidence="2" id="KW-0677">Repeat</keyword>
<dbReference type="OrthoDB" id="550424at2759"/>
<keyword evidence="4 5" id="KW-0862">Zinc</keyword>
<dbReference type="GO" id="GO:0008270">
    <property type="term" value="F:zinc ion binding"/>
    <property type="evidence" value="ECO:0007669"/>
    <property type="project" value="UniProtKB-KW"/>
</dbReference>
<dbReference type="CDD" id="cd10747">
    <property type="entry name" value="DnaJ_C"/>
    <property type="match status" value="1"/>
</dbReference>
<proteinExistence type="predicted"/>
<evidence type="ECO:0000313" key="10">
    <source>
        <dbReference type="Proteomes" id="UP000094285"/>
    </source>
</evidence>
<dbReference type="Proteomes" id="UP000094285">
    <property type="component" value="Unassembled WGS sequence"/>
</dbReference>
<dbReference type="PROSITE" id="PS51188">
    <property type="entry name" value="ZF_CR"/>
    <property type="match status" value="1"/>
</dbReference>
<dbReference type="InterPro" id="IPR001305">
    <property type="entry name" value="HSP_DnaJ_Cys-rich_dom"/>
</dbReference>
<evidence type="ECO:0000256" key="2">
    <source>
        <dbReference type="ARBA" id="ARBA00022737"/>
    </source>
</evidence>
<dbReference type="SUPFAM" id="SSF57938">
    <property type="entry name" value="DnaJ/Hsp40 cysteine-rich domain"/>
    <property type="match status" value="1"/>
</dbReference>
<evidence type="ECO:0000259" key="7">
    <source>
        <dbReference type="PROSITE" id="PS50076"/>
    </source>
</evidence>
<evidence type="ECO:0000256" key="6">
    <source>
        <dbReference type="SAM" id="MobiDB-lite"/>
    </source>
</evidence>
<keyword evidence="3 5" id="KW-0863">Zinc-finger</keyword>
<feature type="domain" description="CR-type" evidence="8">
    <location>
        <begin position="186"/>
        <end position="267"/>
    </location>
</feature>
<accession>A0A1E4SLP2</accession>
<dbReference type="PROSITE" id="PS50076">
    <property type="entry name" value="DNAJ_2"/>
    <property type="match status" value="1"/>
</dbReference>
<evidence type="ECO:0000259" key="8">
    <source>
        <dbReference type="PROSITE" id="PS51188"/>
    </source>
</evidence>
<evidence type="ECO:0000256" key="3">
    <source>
        <dbReference type="ARBA" id="ARBA00022771"/>
    </source>
</evidence>
<dbReference type="GO" id="GO:0051082">
    <property type="term" value="F:unfolded protein binding"/>
    <property type="evidence" value="ECO:0007669"/>
    <property type="project" value="InterPro"/>
</dbReference>
<evidence type="ECO:0000256" key="5">
    <source>
        <dbReference type="PROSITE-ProRule" id="PRU00546"/>
    </source>
</evidence>
<keyword evidence="1 5" id="KW-0479">Metal-binding</keyword>